<dbReference type="STRING" id="1605367.AFM12_14175"/>
<feature type="domain" description="HD" evidence="1">
    <location>
        <begin position="23"/>
        <end position="117"/>
    </location>
</feature>
<sequence>MYYDVIQNLGYNLADYYHYHSVRHTIYVEKMACYLAKKMGVADHDLYLLRVAALYHDSGFLVQAEDHEEISCEMVESELPKYNLTDSDIEKVKGMIRATKIPQKPQNCLEEILADADLEYLSTENFDKVSSFLFKELQYFEPDLTLEEWDARQIHFLENHQYHTEFYRKNKENFKQQHLRKLKEKYSLS</sequence>
<evidence type="ECO:0000313" key="3">
    <source>
        <dbReference type="Proteomes" id="UP000050454"/>
    </source>
</evidence>
<organism evidence="2 3">
    <name type="scientific">Jiulongibacter sediminis</name>
    <dbReference type="NCBI Taxonomy" id="1605367"/>
    <lineage>
        <taxon>Bacteria</taxon>
        <taxon>Pseudomonadati</taxon>
        <taxon>Bacteroidota</taxon>
        <taxon>Cytophagia</taxon>
        <taxon>Cytophagales</taxon>
        <taxon>Leadbetterellaceae</taxon>
        <taxon>Jiulongibacter</taxon>
    </lineage>
</organism>
<dbReference type="InterPro" id="IPR003607">
    <property type="entry name" value="HD/PDEase_dom"/>
</dbReference>
<accession>A0A0P7C3L0</accession>
<dbReference type="InterPro" id="IPR006674">
    <property type="entry name" value="HD_domain"/>
</dbReference>
<dbReference type="EMBL" id="LGTQ01000010">
    <property type="protein sequence ID" value="KPM47714.1"/>
    <property type="molecule type" value="Genomic_DNA"/>
</dbReference>
<dbReference type="Pfam" id="PF01966">
    <property type="entry name" value="HD"/>
    <property type="match status" value="1"/>
</dbReference>
<evidence type="ECO:0000313" key="2">
    <source>
        <dbReference type="EMBL" id="KPM47714.1"/>
    </source>
</evidence>
<name>A0A0P7C3L0_9BACT</name>
<dbReference type="Gene3D" id="1.10.3210.10">
    <property type="entry name" value="Hypothetical protein af1432"/>
    <property type="match status" value="1"/>
</dbReference>
<dbReference type="Proteomes" id="UP000050454">
    <property type="component" value="Unassembled WGS sequence"/>
</dbReference>
<proteinExistence type="predicted"/>
<dbReference type="SUPFAM" id="SSF109604">
    <property type="entry name" value="HD-domain/PDEase-like"/>
    <property type="match status" value="1"/>
</dbReference>
<comment type="caution">
    <text evidence="2">The sequence shown here is derived from an EMBL/GenBank/DDBJ whole genome shotgun (WGS) entry which is preliminary data.</text>
</comment>
<dbReference type="AlphaFoldDB" id="A0A0P7C3L0"/>
<protein>
    <recommendedName>
        <fullName evidence="1">HD domain-containing protein</fullName>
    </recommendedName>
</protein>
<dbReference type="CDD" id="cd00077">
    <property type="entry name" value="HDc"/>
    <property type="match status" value="1"/>
</dbReference>
<keyword evidence="3" id="KW-1185">Reference proteome</keyword>
<reference evidence="2 3" key="1">
    <citation type="submission" date="2015-07" db="EMBL/GenBank/DDBJ databases">
        <title>The draft genome sequence of Leadbetterella sp. JN14-9.</title>
        <authorList>
            <person name="Liu Y."/>
            <person name="Du J."/>
            <person name="Shao Z."/>
        </authorList>
    </citation>
    <scope>NUCLEOTIDE SEQUENCE [LARGE SCALE GENOMIC DNA]</scope>
    <source>
        <strain evidence="2 3">JN14-9</strain>
    </source>
</reference>
<gene>
    <name evidence="2" type="ORF">AFM12_14175</name>
</gene>
<evidence type="ECO:0000259" key="1">
    <source>
        <dbReference type="Pfam" id="PF01966"/>
    </source>
</evidence>